<dbReference type="PROSITE" id="PS50975">
    <property type="entry name" value="ATP_GRASP"/>
    <property type="match status" value="1"/>
</dbReference>
<dbReference type="RefSeq" id="WP_141348714.1">
    <property type="nucleotide sequence ID" value="NZ_BJNV01000001.1"/>
</dbReference>
<comment type="caution">
    <text evidence="3">The sequence shown here is derived from an EMBL/GenBank/DDBJ whole genome shotgun (WGS) entry which is preliminary data.</text>
</comment>
<evidence type="ECO:0000259" key="2">
    <source>
        <dbReference type="PROSITE" id="PS50975"/>
    </source>
</evidence>
<evidence type="ECO:0000313" key="4">
    <source>
        <dbReference type="Proteomes" id="UP000318422"/>
    </source>
</evidence>
<name>A0A4Y4CM71_ZOORA</name>
<evidence type="ECO:0000313" key="3">
    <source>
        <dbReference type="EMBL" id="GEC93948.1"/>
    </source>
</evidence>
<accession>A0A4Y4CM71</accession>
<dbReference type="InterPro" id="IPR036565">
    <property type="entry name" value="Mur-like_cat_sf"/>
</dbReference>
<dbReference type="Gene3D" id="3.30.1490.20">
    <property type="entry name" value="ATP-grasp fold, A domain"/>
    <property type="match status" value="1"/>
</dbReference>
<dbReference type="InterPro" id="IPR011810">
    <property type="entry name" value="Cya_phycin_syn"/>
</dbReference>
<dbReference type="NCBIfam" id="TIGR02068">
    <property type="entry name" value="cya_phycin_syn"/>
    <property type="match status" value="1"/>
</dbReference>
<dbReference type="Pfam" id="PF08245">
    <property type="entry name" value="Mur_ligase_M"/>
    <property type="match status" value="1"/>
</dbReference>
<keyword evidence="1" id="KW-0067">ATP-binding</keyword>
<organism evidence="3 4">
    <name type="scientific">Zoogloea ramigera</name>
    <dbReference type="NCBI Taxonomy" id="350"/>
    <lineage>
        <taxon>Bacteria</taxon>
        <taxon>Pseudomonadati</taxon>
        <taxon>Pseudomonadota</taxon>
        <taxon>Betaproteobacteria</taxon>
        <taxon>Rhodocyclales</taxon>
        <taxon>Zoogloeaceae</taxon>
        <taxon>Zoogloea</taxon>
    </lineage>
</organism>
<dbReference type="GO" id="GO:0046872">
    <property type="term" value="F:metal ion binding"/>
    <property type="evidence" value="ECO:0007669"/>
    <property type="project" value="InterPro"/>
</dbReference>
<dbReference type="InterPro" id="IPR005479">
    <property type="entry name" value="CPAse_ATP-bd"/>
</dbReference>
<keyword evidence="1" id="KW-0547">Nucleotide-binding</keyword>
<dbReference type="InterPro" id="IPR013815">
    <property type="entry name" value="ATP_grasp_subdomain_1"/>
</dbReference>
<dbReference type="SUPFAM" id="SSF56059">
    <property type="entry name" value="Glutathione synthetase ATP-binding domain-like"/>
    <property type="match status" value="1"/>
</dbReference>
<dbReference type="InterPro" id="IPR011761">
    <property type="entry name" value="ATP-grasp"/>
</dbReference>
<proteinExistence type="predicted"/>
<gene>
    <name evidence="3" type="primary">cphA_1</name>
    <name evidence="3" type="ORF">ZRA01_00210</name>
</gene>
<dbReference type="AlphaFoldDB" id="A0A4Y4CM71"/>
<dbReference type="Gene3D" id="3.30.470.20">
    <property type="entry name" value="ATP-grasp fold, B domain"/>
    <property type="match status" value="1"/>
</dbReference>
<dbReference type="Pfam" id="PF02786">
    <property type="entry name" value="CPSase_L_D2"/>
    <property type="match status" value="1"/>
</dbReference>
<feature type="domain" description="ATP-grasp" evidence="2">
    <location>
        <begin position="227"/>
        <end position="478"/>
    </location>
</feature>
<dbReference type="NCBIfam" id="NF010623">
    <property type="entry name" value="PRK14016.1"/>
    <property type="match status" value="1"/>
</dbReference>
<dbReference type="PANTHER" id="PTHR21621">
    <property type="entry name" value="RIBOSOMAL PROTEIN S6 MODIFICATION PROTEIN"/>
    <property type="match status" value="1"/>
</dbReference>
<sequence>MTNKTIDFLKVLHLRGPNIWTYRSVLEAWVDIHDLEDCPSNVIPGLPDRLTTLLPTLIEHRCSIGERGGFVKRLHDGTWPGHILEHVTLELQNLAGIPGGFGKARETSERGVYKVVIRAWQKDVSLAALHMGRDLLMAAIEDRPYDVDAAVAKLRDLIDDYMLGPSTRCIVEAAADKQRRIPYIRLLTEGNLVQLGYGARQRRIWTAETDRTPAIAEGIAGEKDLTKSLLASCGVPVPEGEVVATVEEAIAAAEDIGYPVVVKPTDGNHARGVFVNVMSPEEVAAAFPLAAAEGSEVMVERFIKGTEHRILVVGGKMVAANMGEAVSVKGDGKSTIDELIDSQINTDPRRGVEHEFPLYVISLDRFPAAKMEVERQGFSGSSVPEKGQEVMIVRTSNMAFDVTDEVHPDTAELACLAARIVGLDIAGIDLVCEDISKPLDVQRGAIVEVNAGPGLLMHIKPAVGQPRPVGEAIVDHLFAKDEDSRIPVVGVTGSRGKTPVARLIAHLSRLSGQYTGLACSEGVFLDGRQVETPEGTNWDAAERVLMNRSVEAAIFENSCRDILGDGTVYDRCSVGVVTNIDPELHFGEFYIDTPEKVWNAFRTQVDLVLASGCAVLNAEDPAVVEMAPLSDGDVIFYGIDGAAEAIVAHRAEGKRAVFVKDGAIVLATGAAEELLAPLSRINMLADGQAEQPGVLSNLLAAIAGAWALNISPALIRAGVLPYNPKAPLRGD</sequence>
<keyword evidence="4" id="KW-1185">Reference proteome</keyword>
<dbReference type="GO" id="GO:0005524">
    <property type="term" value="F:ATP binding"/>
    <property type="evidence" value="ECO:0007669"/>
    <property type="project" value="UniProtKB-UniRule"/>
</dbReference>
<reference evidence="3 4" key="1">
    <citation type="submission" date="2019-06" db="EMBL/GenBank/DDBJ databases">
        <title>Whole genome shotgun sequence of Zoogloea ramigera NBRC 15342.</title>
        <authorList>
            <person name="Hosoyama A."/>
            <person name="Uohara A."/>
            <person name="Ohji S."/>
            <person name="Ichikawa N."/>
        </authorList>
    </citation>
    <scope>NUCLEOTIDE SEQUENCE [LARGE SCALE GENOMIC DNA]</scope>
    <source>
        <strain evidence="3 4">NBRC 15342</strain>
    </source>
</reference>
<dbReference type="Proteomes" id="UP000318422">
    <property type="component" value="Unassembled WGS sequence"/>
</dbReference>
<dbReference type="SUPFAM" id="SSF53623">
    <property type="entry name" value="MurD-like peptide ligases, catalytic domain"/>
    <property type="match status" value="1"/>
</dbReference>
<evidence type="ECO:0000256" key="1">
    <source>
        <dbReference type="PROSITE-ProRule" id="PRU00409"/>
    </source>
</evidence>
<dbReference type="GO" id="GO:0009432">
    <property type="term" value="P:SOS response"/>
    <property type="evidence" value="ECO:0007669"/>
    <property type="project" value="TreeGrafter"/>
</dbReference>
<dbReference type="OrthoDB" id="9803907at2"/>
<dbReference type="GO" id="GO:0005737">
    <property type="term" value="C:cytoplasm"/>
    <property type="evidence" value="ECO:0007669"/>
    <property type="project" value="TreeGrafter"/>
</dbReference>
<dbReference type="InterPro" id="IPR013221">
    <property type="entry name" value="Mur_ligase_cen"/>
</dbReference>
<protein>
    <submittedName>
        <fullName evidence="3">Cyanophycin synthetase</fullName>
    </submittedName>
</protein>
<dbReference type="Pfam" id="PF18921">
    <property type="entry name" value="Cyanophycin_syn"/>
    <property type="match status" value="1"/>
</dbReference>
<dbReference type="GO" id="GO:0018169">
    <property type="term" value="F:ribosomal S6-glutamic acid ligase activity"/>
    <property type="evidence" value="ECO:0007669"/>
    <property type="project" value="TreeGrafter"/>
</dbReference>
<dbReference type="PANTHER" id="PTHR21621:SF0">
    <property type="entry name" value="BETA-CITRYLGLUTAMATE SYNTHASE B-RELATED"/>
    <property type="match status" value="1"/>
</dbReference>
<dbReference type="InterPro" id="IPR044019">
    <property type="entry name" value="Cyanophycin_syn_N"/>
</dbReference>
<dbReference type="EMBL" id="BJNV01000001">
    <property type="protein sequence ID" value="GEC93948.1"/>
    <property type="molecule type" value="Genomic_DNA"/>
</dbReference>
<dbReference type="Gene3D" id="3.40.1190.10">
    <property type="entry name" value="Mur-like, catalytic domain"/>
    <property type="match status" value="1"/>
</dbReference>